<comment type="caution">
    <text evidence="1">The sequence shown here is derived from an EMBL/GenBank/DDBJ whole genome shotgun (WGS) entry which is preliminary data.</text>
</comment>
<reference evidence="2" key="1">
    <citation type="journal article" date="2019" name="Int. J. Syst. Evol. Microbiol.">
        <title>The Global Catalogue of Microorganisms (GCM) 10K type strain sequencing project: providing services to taxonomists for standard genome sequencing and annotation.</title>
        <authorList>
            <consortium name="The Broad Institute Genomics Platform"/>
            <consortium name="The Broad Institute Genome Sequencing Center for Infectious Disease"/>
            <person name="Wu L."/>
            <person name="Ma J."/>
        </authorList>
    </citation>
    <scope>NUCLEOTIDE SEQUENCE [LARGE SCALE GENOMIC DNA]</scope>
    <source>
        <strain evidence="2">JCM 17342</strain>
    </source>
</reference>
<evidence type="ECO:0000313" key="2">
    <source>
        <dbReference type="Proteomes" id="UP001501747"/>
    </source>
</evidence>
<gene>
    <name evidence="1" type="ORF">GCM10022247_56650</name>
</gene>
<name>A0ABP7TEA5_9PSEU</name>
<organism evidence="1 2">
    <name type="scientific">Allokutzneria multivorans</name>
    <dbReference type="NCBI Taxonomy" id="1142134"/>
    <lineage>
        <taxon>Bacteria</taxon>
        <taxon>Bacillati</taxon>
        <taxon>Actinomycetota</taxon>
        <taxon>Actinomycetes</taxon>
        <taxon>Pseudonocardiales</taxon>
        <taxon>Pseudonocardiaceae</taxon>
        <taxon>Allokutzneria</taxon>
    </lineage>
</organism>
<dbReference type="EMBL" id="BAABAL010000019">
    <property type="protein sequence ID" value="GAA4024893.1"/>
    <property type="molecule type" value="Genomic_DNA"/>
</dbReference>
<proteinExistence type="predicted"/>
<dbReference type="Proteomes" id="UP001501747">
    <property type="component" value="Unassembled WGS sequence"/>
</dbReference>
<accession>A0ABP7TEA5</accession>
<protein>
    <submittedName>
        <fullName evidence="1">Uncharacterized protein</fullName>
    </submittedName>
</protein>
<keyword evidence="2" id="KW-1185">Reference proteome</keyword>
<sequence length="164" mass="18113">MLSNIVTGIFTLSGLIVGVLLEPLKAVFAAKSRNRQQRNEQSAIIIQCASDSGHIALNLNYAYRARMAGESLALEPEMNLVKEYNQVRDQLRKSVMLLRLHGPDGLANKALEVNKSDNSLYELLQESNSGEFSATEVPERVQEAANVLAEQIMAFAELARKHST</sequence>
<evidence type="ECO:0000313" key="1">
    <source>
        <dbReference type="EMBL" id="GAA4024893.1"/>
    </source>
</evidence>